<dbReference type="Pfam" id="PF00474">
    <property type="entry name" value="SSF"/>
    <property type="match status" value="1"/>
</dbReference>
<dbReference type="PROSITE" id="PS00456">
    <property type="entry name" value="NA_SOLUT_SYMP_1"/>
    <property type="match status" value="1"/>
</dbReference>
<evidence type="ECO:0000256" key="4">
    <source>
        <dbReference type="ARBA" id="ARBA00022475"/>
    </source>
</evidence>
<evidence type="ECO:0000313" key="16">
    <source>
        <dbReference type="Proteomes" id="UP000280726"/>
    </source>
</evidence>
<comment type="subcellular location">
    <subcellularLocation>
        <location evidence="1 14">Cell membrane</location>
        <topology evidence="1 14">Multi-pass membrane protein</topology>
    </subcellularLocation>
</comment>
<dbReference type="GO" id="GO:0015824">
    <property type="term" value="P:proline transport"/>
    <property type="evidence" value="ECO:0007669"/>
    <property type="project" value="UniProtKB-UniRule"/>
</dbReference>
<evidence type="ECO:0000256" key="9">
    <source>
        <dbReference type="ARBA" id="ARBA00023065"/>
    </source>
</evidence>
<evidence type="ECO:0000256" key="3">
    <source>
        <dbReference type="ARBA" id="ARBA00022448"/>
    </source>
</evidence>
<dbReference type="NCBIfam" id="TIGR00813">
    <property type="entry name" value="sss"/>
    <property type="match status" value="1"/>
</dbReference>
<evidence type="ECO:0000256" key="10">
    <source>
        <dbReference type="ARBA" id="ARBA00023136"/>
    </source>
</evidence>
<evidence type="ECO:0000256" key="12">
    <source>
        <dbReference type="ARBA" id="ARBA00033708"/>
    </source>
</evidence>
<comment type="function">
    <text evidence="14">Catalyzes the sodium-dependent uptake of extracellular L-proline.</text>
</comment>
<dbReference type="InterPro" id="IPR018212">
    <property type="entry name" value="Na/solute_symporter_CS"/>
</dbReference>
<dbReference type="PANTHER" id="PTHR48086">
    <property type="entry name" value="SODIUM/PROLINE SYMPORTER-RELATED"/>
    <property type="match status" value="1"/>
</dbReference>
<feature type="transmembrane region" description="Helical" evidence="14">
    <location>
        <begin position="6"/>
        <end position="26"/>
    </location>
</feature>
<feature type="transmembrane region" description="Helical" evidence="14">
    <location>
        <begin position="195"/>
        <end position="219"/>
    </location>
</feature>
<keyword evidence="3 14" id="KW-0813">Transport</keyword>
<keyword evidence="11 14" id="KW-0739">Sodium transport</keyword>
<dbReference type="GO" id="GO:0005886">
    <property type="term" value="C:plasma membrane"/>
    <property type="evidence" value="ECO:0007669"/>
    <property type="project" value="UniProtKB-SubCell"/>
</dbReference>
<keyword evidence="6 14" id="KW-0769">Symport</keyword>
<feature type="transmembrane region" description="Helical" evidence="14">
    <location>
        <begin position="394"/>
        <end position="417"/>
    </location>
</feature>
<comment type="similarity">
    <text evidence="2 13">Belongs to the sodium:solute symporter (SSF) (TC 2.A.21) family.</text>
</comment>
<dbReference type="PROSITE" id="PS50283">
    <property type="entry name" value="NA_SOLUT_SYMP_3"/>
    <property type="match status" value="1"/>
</dbReference>
<feature type="transmembrane region" description="Helical" evidence="14">
    <location>
        <begin position="164"/>
        <end position="183"/>
    </location>
</feature>
<evidence type="ECO:0000256" key="13">
    <source>
        <dbReference type="RuleBase" id="RU362091"/>
    </source>
</evidence>
<evidence type="ECO:0000256" key="14">
    <source>
        <dbReference type="RuleBase" id="RU366012"/>
    </source>
</evidence>
<evidence type="ECO:0000256" key="6">
    <source>
        <dbReference type="ARBA" id="ARBA00022847"/>
    </source>
</evidence>
<evidence type="ECO:0000256" key="2">
    <source>
        <dbReference type="ARBA" id="ARBA00006434"/>
    </source>
</evidence>
<comment type="catalytic activity">
    <reaction evidence="12">
        <text>L-proline(in) + Na(+)(in) = L-proline(out) + Na(+)(out)</text>
        <dbReference type="Rhea" id="RHEA:28967"/>
        <dbReference type="ChEBI" id="CHEBI:29101"/>
        <dbReference type="ChEBI" id="CHEBI:60039"/>
    </reaction>
</comment>
<feature type="transmembrane region" description="Helical" evidence="14">
    <location>
        <begin position="275"/>
        <end position="297"/>
    </location>
</feature>
<dbReference type="RefSeq" id="WP_123918669.1">
    <property type="nucleotide sequence ID" value="NZ_RKRA01000001.1"/>
</dbReference>
<keyword evidence="8 14" id="KW-0915">Sodium</keyword>
<evidence type="ECO:0000256" key="11">
    <source>
        <dbReference type="ARBA" id="ARBA00023201"/>
    </source>
</evidence>
<accession>A0A3N4ZSI4</accession>
<dbReference type="OrthoDB" id="9789704at2"/>
<evidence type="ECO:0000256" key="1">
    <source>
        <dbReference type="ARBA" id="ARBA00004651"/>
    </source>
</evidence>
<gene>
    <name evidence="15" type="ORF">EDD32_2979</name>
</gene>
<keyword evidence="4 14" id="KW-1003">Cell membrane</keyword>
<keyword evidence="16" id="KW-1185">Reference proteome</keyword>
<keyword evidence="14" id="KW-0029">Amino-acid transport</keyword>
<sequence>MSDQAYQALAMIIYLAAMLFIGWWSFRKTTDLGDYMLAGRGLGPGVAALSAGASDMSGWLLMGLPGAIYAAGLVEAWIAVGLTVGAWLNWKFVAPRLRTYTQVSSNSITIPSFLESRLKDTSRALRIASGIIILAFFTFYVSSGMVAGGVFFESSFGWDYRTGMLLVAAVTVAYTLFGGFLAVSYTDFVQGVMMFLALLAVPLVGLTVVGGPAGAAASIRDVDPGLLSLTSGATVLGVVSALAWGLGYFGQPHIIVRFMAIRSSAEAKAGRRIGLGWMILSVLGALATALVGVAYFQQNPGADLGDPETVFITMGQVLFHPLVAGFLLAAVLAAIMSTISSQLLVSSSALVEDLYRTAVRKDGSDRQFVILGRLGVLLVSLVAAAMAWTQNDTILGLVAFAWAGFGAAFGPTILLALYWRRLTAAGALAGMVVGAVTVAVWGNLEGGILDLYEIVPGFVLNLFVAVVVSLVVHRHDQEVTDEFDAALQLLDDDESDAAAARADAADARAAGRTTA</sequence>
<dbReference type="GO" id="GO:0005298">
    <property type="term" value="F:proline:sodium symporter activity"/>
    <property type="evidence" value="ECO:0007669"/>
    <property type="project" value="UniProtKB-UniRule"/>
</dbReference>
<dbReference type="InterPro" id="IPR038377">
    <property type="entry name" value="Na/Glc_symporter_sf"/>
</dbReference>
<dbReference type="InterPro" id="IPR011851">
    <property type="entry name" value="Na/Pro_symporter"/>
</dbReference>
<dbReference type="Gene3D" id="1.20.1730.10">
    <property type="entry name" value="Sodium/glucose cotransporter"/>
    <property type="match status" value="1"/>
</dbReference>
<dbReference type="GO" id="GO:0015193">
    <property type="term" value="F:L-proline transmembrane transporter activity"/>
    <property type="evidence" value="ECO:0007669"/>
    <property type="project" value="TreeGrafter"/>
</dbReference>
<feature type="transmembrane region" description="Helical" evidence="14">
    <location>
        <begin position="454"/>
        <end position="472"/>
    </location>
</feature>
<name>A0A3N4ZSI4_9MICO</name>
<evidence type="ECO:0000313" key="15">
    <source>
        <dbReference type="EMBL" id="RPF28452.1"/>
    </source>
</evidence>
<organism evidence="15 16">
    <name type="scientific">Georgenia muralis</name>
    <dbReference type="NCBI Taxonomy" id="154117"/>
    <lineage>
        <taxon>Bacteria</taxon>
        <taxon>Bacillati</taxon>
        <taxon>Actinomycetota</taxon>
        <taxon>Actinomycetes</taxon>
        <taxon>Micrococcales</taxon>
        <taxon>Bogoriellaceae</taxon>
        <taxon>Georgenia</taxon>
    </lineage>
</organism>
<dbReference type="PANTHER" id="PTHR48086:SF3">
    <property type="entry name" value="SODIUM_PROLINE SYMPORTER"/>
    <property type="match status" value="1"/>
</dbReference>
<dbReference type="Proteomes" id="UP000280726">
    <property type="component" value="Unassembled WGS sequence"/>
</dbReference>
<comment type="caution">
    <text evidence="15">The sequence shown here is derived from an EMBL/GenBank/DDBJ whole genome shotgun (WGS) entry which is preliminary data.</text>
</comment>
<keyword evidence="5 14" id="KW-0812">Transmembrane</keyword>
<keyword evidence="9 14" id="KW-0406">Ion transport</keyword>
<keyword evidence="10 14" id="KW-0472">Membrane</keyword>
<dbReference type="InterPro" id="IPR050277">
    <property type="entry name" value="Sodium:Solute_Symporter"/>
</dbReference>
<feature type="transmembrane region" description="Helical" evidence="14">
    <location>
        <begin position="127"/>
        <end position="152"/>
    </location>
</feature>
<evidence type="ECO:0000256" key="7">
    <source>
        <dbReference type="ARBA" id="ARBA00022989"/>
    </source>
</evidence>
<feature type="transmembrane region" description="Helical" evidence="14">
    <location>
        <begin position="67"/>
        <end position="88"/>
    </location>
</feature>
<dbReference type="EMBL" id="RKRA01000001">
    <property type="protein sequence ID" value="RPF28452.1"/>
    <property type="molecule type" value="Genomic_DNA"/>
</dbReference>
<dbReference type="PROSITE" id="PS00457">
    <property type="entry name" value="NA_SOLUT_SYMP_2"/>
    <property type="match status" value="1"/>
</dbReference>
<protein>
    <recommendedName>
        <fullName evidence="14">Sodium/proline symporter</fullName>
    </recommendedName>
    <alternativeName>
        <fullName evidence="14">Proline permease</fullName>
    </alternativeName>
</protein>
<dbReference type="AlphaFoldDB" id="A0A3N4ZSI4"/>
<dbReference type="CDD" id="cd11475">
    <property type="entry name" value="SLC5sbd_PutP"/>
    <property type="match status" value="1"/>
</dbReference>
<feature type="transmembrane region" description="Helical" evidence="14">
    <location>
        <begin position="368"/>
        <end position="388"/>
    </location>
</feature>
<dbReference type="FunFam" id="1.20.1730.10:FF:000002">
    <property type="entry name" value="Sodium/proline symporter"/>
    <property type="match status" value="1"/>
</dbReference>
<dbReference type="GO" id="GO:0031402">
    <property type="term" value="F:sodium ion binding"/>
    <property type="evidence" value="ECO:0007669"/>
    <property type="project" value="UniProtKB-UniRule"/>
</dbReference>
<evidence type="ECO:0000256" key="5">
    <source>
        <dbReference type="ARBA" id="ARBA00022692"/>
    </source>
</evidence>
<keyword evidence="7 14" id="KW-1133">Transmembrane helix</keyword>
<dbReference type="InterPro" id="IPR001734">
    <property type="entry name" value="Na/solute_symporter"/>
</dbReference>
<feature type="transmembrane region" description="Helical" evidence="14">
    <location>
        <begin position="424"/>
        <end position="442"/>
    </location>
</feature>
<proteinExistence type="inferred from homology"/>
<feature type="transmembrane region" description="Helical" evidence="14">
    <location>
        <begin position="317"/>
        <end position="339"/>
    </location>
</feature>
<feature type="transmembrane region" description="Helical" evidence="14">
    <location>
        <begin position="225"/>
        <end position="249"/>
    </location>
</feature>
<evidence type="ECO:0000256" key="8">
    <source>
        <dbReference type="ARBA" id="ARBA00023053"/>
    </source>
</evidence>
<reference evidence="15 16" key="1">
    <citation type="submission" date="2018-11" db="EMBL/GenBank/DDBJ databases">
        <title>Sequencing the genomes of 1000 actinobacteria strains.</title>
        <authorList>
            <person name="Klenk H.-P."/>
        </authorList>
    </citation>
    <scope>NUCLEOTIDE SEQUENCE [LARGE SCALE GENOMIC DNA]</scope>
    <source>
        <strain evidence="15 16">DSM 14418</strain>
    </source>
</reference>
<dbReference type="NCBIfam" id="TIGR02121">
    <property type="entry name" value="Na_Pro_sym"/>
    <property type="match status" value="1"/>
</dbReference>